<keyword evidence="6" id="KW-0999">Mitochondrion inner membrane</keyword>
<dbReference type="STRING" id="99883.ENSTNIP00000017692"/>
<dbReference type="GO" id="GO:0005743">
    <property type="term" value="C:mitochondrial inner membrane"/>
    <property type="evidence" value="ECO:0007669"/>
    <property type="project" value="UniProtKB-SubCell"/>
</dbReference>
<comment type="subcellular location">
    <subcellularLocation>
        <location evidence="1">Mitochondrion inner membrane</location>
        <topology evidence="1">Multi-pass membrane protein</topology>
    </subcellularLocation>
</comment>
<evidence type="ECO:0000313" key="15">
    <source>
        <dbReference type="Proteomes" id="UP000007303"/>
    </source>
</evidence>
<dbReference type="InParanoid" id="H3DB00"/>
<dbReference type="Pfam" id="PF00153">
    <property type="entry name" value="Mito_carr"/>
    <property type="match status" value="3"/>
</dbReference>
<reference evidence="14" key="2">
    <citation type="submission" date="2025-08" db="UniProtKB">
        <authorList>
            <consortium name="Ensembl"/>
        </authorList>
    </citation>
    <scope>IDENTIFICATION</scope>
</reference>
<evidence type="ECO:0000256" key="12">
    <source>
        <dbReference type="RuleBase" id="RU000488"/>
    </source>
</evidence>
<dbReference type="Gene3D" id="1.50.40.10">
    <property type="entry name" value="Mitochondrial carrier domain"/>
    <property type="match status" value="1"/>
</dbReference>
<evidence type="ECO:0000256" key="1">
    <source>
        <dbReference type="ARBA" id="ARBA00004448"/>
    </source>
</evidence>
<dbReference type="OMA" id="KANCEDH"/>
<dbReference type="AlphaFoldDB" id="H3DB00"/>
<keyword evidence="4 11" id="KW-0812">Transmembrane</keyword>
<sequence>MTGARFLEPGAHQGTVFGAQPPHRMPPAVSTIPRGAFGPSLPPPAIWPPLDFALGAVACCVACVFTNPLEVVKTRLQLQGELRSRGSYQRHYRGVLQALWLVGRNDGLRGLQKGLSVGLIYQGVMNGVRLGSYSYCEALGVTSYHGGSLLSGAGAGALGAFIASPAYLVKTHLQAQTVKTIAVGHQHSHVGVSDAFATIYRREGLVGLWRGVNGAVPRVMVGSATQLATFSSAKDWVSRSQRFSPDSWLTALVAAAISGVAVAVAMTPFDVISTRLYNQPVDEAHRGRLYGGFLDCMLKVCQAEGLLGLYKGMGPVFLRLAPHTVLSMLFWDLMRQQAMKKSQSNRSSRSYSNKMIK</sequence>
<feature type="repeat" description="Solcar" evidence="11">
    <location>
        <begin position="143"/>
        <end position="236"/>
    </location>
</feature>
<dbReference type="InterPro" id="IPR051508">
    <property type="entry name" value="Mito_Carrier_Antiporter"/>
</dbReference>
<comment type="similarity">
    <text evidence="2 12">Belongs to the mitochondrial carrier (TC 2.A.29) family.</text>
</comment>
<evidence type="ECO:0000256" key="9">
    <source>
        <dbReference type="ARBA" id="ARBA00023136"/>
    </source>
</evidence>
<dbReference type="PANTHER" id="PTHR45928">
    <property type="entry name" value="RE38146P"/>
    <property type="match status" value="1"/>
</dbReference>
<proteinExistence type="inferred from homology"/>
<accession>H3DB00</accession>
<evidence type="ECO:0000256" key="10">
    <source>
        <dbReference type="ARBA" id="ARBA00040911"/>
    </source>
</evidence>
<name>H3DB00_TETNG</name>
<dbReference type="HOGENOM" id="CLU_015166_14_3_1"/>
<evidence type="ECO:0000256" key="5">
    <source>
        <dbReference type="ARBA" id="ARBA00022737"/>
    </source>
</evidence>
<keyword evidence="15" id="KW-1185">Reference proteome</keyword>
<evidence type="ECO:0000256" key="6">
    <source>
        <dbReference type="ARBA" id="ARBA00022792"/>
    </source>
</evidence>
<feature type="repeat" description="Solcar" evidence="11">
    <location>
        <begin position="246"/>
        <end position="337"/>
    </location>
</feature>
<dbReference type="GeneTree" id="ENSGT00940000160016"/>
<keyword evidence="8" id="KW-0496">Mitochondrion</keyword>
<feature type="region of interest" description="Disordered" evidence="13">
    <location>
        <begin position="1"/>
        <end position="22"/>
    </location>
</feature>
<evidence type="ECO:0000256" key="11">
    <source>
        <dbReference type="PROSITE-ProRule" id="PRU00282"/>
    </source>
</evidence>
<dbReference type="InterPro" id="IPR023395">
    <property type="entry name" value="MCP_dom_sf"/>
</dbReference>
<keyword evidence="3 12" id="KW-0813">Transport</keyword>
<evidence type="ECO:0000256" key="4">
    <source>
        <dbReference type="ARBA" id="ARBA00022692"/>
    </source>
</evidence>
<evidence type="ECO:0000256" key="2">
    <source>
        <dbReference type="ARBA" id="ARBA00006375"/>
    </source>
</evidence>
<evidence type="ECO:0000256" key="8">
    <source>
        <dbReference type="ARBA" id="ARBA00023128"/>
    </source>
</evidence>
<organism evidence="14 15">
    <name type="scientific">Tetraodon nigroviridis</name>
    <name type="common">Spotted green pufferfish</name>
    <name type="synonym">Chelonodon nigroviridis</name>
    <dbReference type="NCBI Taxonomy" id="99883"/>
    <lineage>
        <taxon>Eukaryota</taxon>
        <taxon>Metazoa</taxon>
        <taxon>Chordata</taxon>
        <taxon>Craniata</taxon>
        <taxon>Vertebrata</taxon>
        <taxon>Euteleostomi</taxon>
        <taxon>Actinopterygii</taxon>
        <taxon>Neopterygii</taxon>
        <taxon>Teleostei</taxon>
        <taxon>Neoteleostei</taxon>
        <taxon>Acanthomorphata</taxon>
        <taxon>Eupercaria</taxon>
        <taxon>Tetraodontiformes</taxon>
        <taxon>Tetradontoidea</taxon>
        <taxon>Tetraodontidae</taxon>
        <taxon>Tetraodon</taxon>
    </lineage>
</organism>
<reference evidence="15" key="1">
    <citation type="journal article" date="2004" name="Nature">
        <title>Genome duplication in the teleost fish Tetraodon nigroviridis reveals the early vertebrate proto-karyotype.</title>
        <authorList>
            <person name="Jaillon O."/>
            <person name="Aury J.-M."/>
            <person name="Brunet F."/>
            <person name="Petit J.-L."/>
            <person name="Stange-Thomann N."/>
            <person name="Mauceli E."/>
            <person name="Bouneau L."/>
            <person name="Fischer C."/>
            <person name="Ozouf-Costaz C."/>
            <person name="Bernot A."/>
            <person name="Nicaud S."/>
            <person name="Jaffe D."/>
            <person name="Fisher S."/>
            <person name="Lutfalla G."/>
            <person name="Dossat C."/>
            <person name="Segurens B."/>
            <person name="Dasilva C."/>
            <person name="Salanoubat M."/>
            <person name="Levy M."/>
            <person name="Boudet N."/>
            <person name="Castellano S."/>
            <person name="Anthouard V."/>
            <person name="Jubin C."/>
            <person name="Castelli V."/>
            <person name="Katinka M."/>
            <person name="Vacherie B."/>
            <person name="Biemont C."/>
            <person name="Skalli Z."/>
            <person name="Cattolico L."/>
            <person name="Poulain J."/>
            <person name="De Berardinis V."/>
            <person name="Cruaud C."/>
            <person name="Duprat S."/>
            <person name="Brottier P."/>
            <person name="Coutanceau J.-P."/>
            <person name="Gouzy J."/>
            <person name="Parra G."/>
            <person name="Lardier G."/>
            <person name="Chapple C."/>
            <person name="McKernan K.J."/>
            <person name="McEwan P."/>
            <person name="Bosak S."/>
            <person name="Kellis M."/>
            <person name="Volff J.-N."/>
            <person name="Guigo R."/>
            <person name="Zody M.C."/>
            <person name="Mesirov J."/>
            <person name="Lindblad-Toh K."/>
            <person name="Birren B."/>
            <person name="Nusbaum C."/>
            <person name="Kahn D."/>
            <person name="Robinson-Rechavi M."/>
            <person name="Laudet V."/>
            <person name="Schachter V."/>
            <person name="Quetier F."/>
            <person name="Saurin W."/>
            <person name="Scarpelli C."/>
            <person name="Wincker P."/>
            <person name="Lander E.S."/>
            <person name="Weissenbach J."/>
            <person name="Roest Crollius H."/>
        </authorList>
    </citation>
    <scope>NUCLEOTIDE SEQUENCE [LARGE SCALE GENOMIC DNA]</scope>
</reference>
<evidence type="ECO:0000313" key="14">
    <source>
        <dbReference type="Ensembl" id="ENSTNIP00000017692.1"/>
    </source>
</evidence>
<protein>
    <recommendedName>
        <fullName evidence="10">Solute carrier family 25 member 34</fullName>
    </recommendedName>
</protein>
<evidence type="ECO:0000256" key="7">
    <source>
        <dbReference type="ARBA" id="ARBA00022989"/>
    </source>
</evidence>
<keyword evidence="5" id="KW-0677">Repeat</keyword>
<dbReference type="PANTHER" id="PTHR45928:SF3">
    <property type="entry name" value="SOLUTE CARRIER FAMILY 25 MEMBER 34"/>
    <property type="match status" value="1"/>
</dbReference>
<dbReference type="SUPFAM" id="SSF103506">
    <property type="entry name" value="Mitochondrial carrier"/>
    <property type="match status" value="1"/>
</dbReference>
<dbReference type="FunFam" id="1.50.40.10:FF:000039">
    <property type="entry name" value="Solute carrier family 25 member 35"/>
    <property type="match status" value="1"/>
</dbReference>
<reference evidence="14" key="3">
    <citation type="submission" date="2025-09" db="UniProtKB">
        <authorList>
            <consortium name="Ensembl"/>
        </authorList>
    </citation>
    <scope>IDENTIFICATION</scope>
</reference>
<dbReference type="InterPro" id="IPR018108">
    <property type="entry name" value="MCP_transmembrane"/>
</dbReference>
<dbReference type="Ensembl" id="ENSTNIT00000017915.1">
    <property type="protein sequence ID" value="ENSTNIP00000017692.1"/>
    <property type="gene ID" value="ENSTNIG00000014664.1"/>
</dbReference>
<keyword evidence="7" id="KW-1133">Transmembrane helix</keyword>
<keyword evidence="9 11" id="KW-0472">Membrane</keyword>
<evidence type="ECO:0000256" key="13">
    <source>
        <dbReference type="SAM" id="MobiDB-lite"/>
    </source>
</evidence>
<feature type="repeat" description="Solcar" evidence="11">
    <location>
        <begin position="46"/>
        <end position="139"/>
    </location>
</feature>
<dbReference type="PROSITE" id="PS50920">
    <property type="entry name" value="SOLCAR"/>
    <property type="match status" value="3"/>
</dbReference>
<evidence type="ECO:0000256" key="3">
    <source>
        <dbReference type="ARBA" id="ARBA00022448"/>
    </source>
</evidence>
<dbReference type="FunCoup" id="H3DB00">
    <property type="interactions" value="382"/>
</dbReference>
<dbReference type="Proteomes" id="UP000007303">
    <property type="component" value="Unassembled WGS sequence"/>
</dbReference>